<evidence type="ECO:0000259" key="2">
    <source>
        <dbReference type="Pfam" id="PF03819"/>
    </source>
</evidence>
<keyword evidence="1" id="KW-0175">Coiled coil</keyword>
<reference evidence="4" key="1">
    <citation type="submission" date="2018-08" db="EMBL/GenBank/DDBJ databases">
        <title>Genome of Lactobacillus sp. HBUAS52074.</title>
        <authorList>
            <person name="Guo Z."/>
            <person name="Zhang Z.D."/>
        </authorList>
    </citation>
    <scope>NUCLEOTIDE SEQUENCE [LARGE SCALE GENOMIC DNA]</scope>
    <source>
        <strain evidence="4">HBUAS52074</strain>
    </source>
</reference>
<dbReference type="InterPro" id="IPR047046">
    <property type="entry name" value="YpjD/YvdC"/>
</dbReference>
<dbReference type="PANTHER" id="PTHR42692:SF2">
    <property type="entry name" value="IG HYPOTHETICAL 16995"/>
    <property type="match status" value="1"/>
</dbReference>
<organism evidence="3 4">
    <name type="scientific">Companilactobacillus zhachilii</name>
    <dbReference type="NCBI Taxonomy" id="2304606"/>
    <lineage>
        <taxon>Bacteria</taxon>
        <taxon>Bacillati</taxon>
        <taxon>Bacillota</taxon>
        <taxon>Bacilli</taxon>
        <taxon>Lactobacillales</taxon>
        <taxon>Lactobacillaceae</taxon>
        <taxon>Companilactobacillus</taxon>
    </lineage>
</organism>
<dbReference type="KEGG" id="lzh:D1B17_00065"/>
<dbReference type="InterPro" id="IPR004518">
    <property type="entry name" value="MazG-like_dom"/>
</dbReference>
<dbReference type="OrthoDB" id="2418132at2"/>
<dbReference type="PIRSF" id="PIRSF036521">
    <property type="entry name" value="UCP036521_pph"/>
    <property type="match status" value="1"/>
</dbReference>
<proteinExistence type="predicted"/>
<evidence type="ECO:0000313" key="3">
    <source>
        <dbReference type="EMBL" id="AYE37137.1"/>
    </source>
</evidence>
<feature type="coiled-coil region" evidence="1">
    <location>
        <begin position="57"/>
        <end position="84"/>
    </location>
</feature>
<protein>
    <recommendedName>
        <fullName evidence="2">NTP pyrophosphohydrolase MazG-like domain-containing protein</fullName>
    </recommendedName>
</protein>
<keyword evidence="4" id="KW-1185">Reference proteome</keyword>
<sequence length="117" mass="13669">MSNLKDHQAWLKEFYEGRGWYQYPTFIHLNFVTEEVGELSRAVRTLEIGRDHPGEAKKTHEELMDNLEEELADVLDQVLMISSKYDVNPETLLKRSEVKLTKRFKPLEKSVTSSSKI</sequence>
<feature type="domain" description="NTP pyrophosphohydrolase MazG-like" evidence="2">
    <location>
        <begin position="30"/>
        <end position="103"/>
    </location>
</feature>
<accession>A0A386PRR0</accession>
<dbReference type="EMBL" id="CP031933">
    <property type="protein sequence ID" value="AYE37137.1"/>
    <property type="molecule type" value="Genomic_DNA"/>
</dbReference>
<dbReference type="AlphaFoldDB" id="A0A386PRR0"/>
<gene>
    <name evidence="3" type="ORF">D1B17_00065</name>
</gene>
<evidence type="ECO:0000256" key="1">
    <source>
        <dbReference type="SAM" id="Coils"/>
    </source>
</evidence>
<name>A0A386PRR0_9LACO</name>
<dbReference type="InterPro" id="IPR011411">
    <property type="entry name" value="MazG-related_YvdC"/>
</dbReference>
<dbReference type="RefSeq" id="WP_120141221.1">
    <property type="nucleotide sequence ID" value="NZ_CP031933.2"/>
</dbReference>
<dbReference type="Proteomes" id="UP000267208">
    <property type="component" value="Chromosome"/>
</dbReference>
<dbReference type="SUPFAM" id="SSF101386">
    <property type="entry name" value="all-alpha NTP pyrophosphatases"/>
    <property type="match status" value="1"/>
</dbReference>
<dbReference type="Pfam" id="PF03819">
    <property type="entry name" value="MazG"/>
    <property type="match status" value="1"/>
</dbReference>
<evidence type="ECO:0000313" key="4">
    <source>
        <dbReference type="Proteomes" id="UP000267208"/>
    </source>
</evidence>
<dbReference type="CDD" id="cd11523">
    <property type="entry name" value="NTP-PPase"/>
    <property type="match status" value="1"/>
</dbReference>
<dbReference type="Gene3D" id="1.10.287.1080">
    <property type="entry name" value="MazG-like"/>
    <property type="match status" value="1"/>
</dbReference>
<dbReference type="PANTHER" id="PTHR42692">
    <property type="entry name" value="NUCLEOTIDE PYROPHOSPHOHYDROLASE"/>
    <property type="match status" value="1"/>
</dbReference>